<comment type="caution">
    <text evidence="1">The sequence shown here is derived from an EMBL/GenBank/DDBJ whole genome shotgun (WGS) entry which is preliminary data.</text>
</comment>
<proteinExistence type="predicted"/>
<accession>A0A0X3VER7</accession>
<name>A0A0X3VER7_STRVO</name>
<protein>
    <submittedName>
        <fullName evidence="1">Uncharacterized protein</fullName>
    </submittedName>
</protein>
<dbReference type="Proteomes" id="UP000053413">
    <property type="component" value="Unassembled WGS sequence"/>
</dbReference>
<sequence length="60" mass="6506">MGDLRRLVEVFAYRREEERVEGGTLGSLDGAQFVAGHHAGHVVPLVRVGVGDARSGERFS</sequence>
<gene>
    <name evidence="1" type="ORF">ADL28_43235</name>
</gene>
<evidence type="ECO:0000313" key="2">
    <source>
        <dbReference type="Proteomes" id="UP000053413"/>
    </source>
</evidence>
<evidence type="ECO:0000313" key="1">
    <source>
        <dbReference type="EMBL" id="KUL43210.1"/>
    </source>
</evidence>
<dbReference type="AlphaFoldDB" id="A0A0X3VER7"/>
<dbReference type="EMBL" id="LLZJ01000428">
    <property type="protein sequence ID" value="KUL43210.1"/>
    <property type="molecule type" value="Genomic_DNA"/>
</dbReference>
<organism evidence="1 2">
    <name type="scientific">Streptomyces violaceusniger</name>
    <dbReference type="NCBI Taxonomy" id="68280"/>
    <lineage>
        <taxon>Bacteria</taxon>
        <taxon>Bacillati</taxon>
        <taxon>Actinomycetota</taxon>
        <taxon>Actinomycetes</taxon>
        <taxon>Kitasatosporales</taxon>
        <taxon>Streptomycetaceae</taxon>
        <taxon>Streptomyces</taxon>
        <taxon>Streptomyces violaceusniger group</taxon>
    </lineage>
</organism>
<reference evidence="2" key="1">
    <citation type="submission" date="2015-10" db="EMBL/GenBank/DDBJ databases">
        <authorList>
            <person name="Ju K.-S."/>
            <person name="Doroghazi J.R."/>
            <person name="Metcalf W.W."/>
        </authorList>
    </citation>
    <scope>NUCLEOTIDE SEQUENCE [LARGE SCALE GENOMIC DNA]</scope>
    <source>
        <strain evidence="2">NRRL F-8817</strain>
    </source>
</reference>